<gene>
    <name evidence="2" type="ORF">CO657_05930</name>
</gene>
<keyword evidence="1" id="KW-1133">Transmembrane helix</keyword>
<feature type="transmembrane region" description="Helical" evidence="1">
    <location>
        <begin position="21"/>
        <end position="41"/>
    </location>
</feature>
<keyword evidence="3" id="KW-1185">Reference proteome</keyword>
<evidence type="ECO:0000313" key="2">
    <source>
        <dbReference type="EMBL" id="QAS77646.1"/>
    </source>
</evidence>
<reference evidence="2 3" key="1">
    <citation type="submission" date="2019-01" db="EMBL/GenBank/DDBJ databases">
        <title>Genomic insights into the origins and evolution of symbiotic genes in the Phaseolus vulgaris microsymbionts.</title>
        <authorList>
            <person name="Tong W."/>
        </authorList>
    </citation>
    <scope>NUCLEOTIDE SEQUENCE [LARGE SCALE GENOMIC DNA]</scope>
    <source>
        <strain evidence="2 3">FH23</strain>
    </source>
</reference>
<sequence length="61" mass="6623">MDDKESLIIEYGKLKASAVGRFPVIAVLFCIFTFVAGVSYFGGTKVVDWLHGPQATASIEK</sequence>
<name>A0AAE5WMS5_9HYPH</name>
<dbReference type="AlphaFoldDB" id="A0AAE5WMS5"/>
<dbReference type="RefSeq" id="WP_054181829.1">
    <property type="nucleotide sequence ID" value="NZ_CP034998.1"/>
</dbReference>
<keyword evidence="1" id="KW-0812">Transmembrane</keyword>
<dbReference type="EMBL" id="CP034998">
    <property type="protein sequence ID" value="QAS77646.1"/>
    <property type="molecule type" value="Genomic_DNA"/>
</dbReference>
<accession>A0AAE5WMS5</accession>
<evidence type="ECO:0000256" key="1">
    <source>
        <dbReference type="SAM" id="Phobius"/>
    </source>
</evidence>
<dbReference type="KEGG" id="rad:CO657_05930"/>
<keyword evidence="1" id="KW-0472">Membrane</keyword>
<protein>
    <submittedName>
        <fullName evidence="2">Uncharacterized protein</fullName>
    </submittedName>
</protein>
<organism evidence="2 3">
    <name type="scientific">Rhizobium acidisoli</name>
    <dbReference type="NCBI Taxonomy" id="1538158"/>
    <lineage>
        <taxon>Bacteria</taxon>
        <taxon>Pseudomonadati</taxon>
        <taxon>Pseudomonadota</taxon>
        <taxon>Alphaproteobacteria</taxon>
        <taxon>Hyphomicrobiales</taxon>
        <taxon>Rhizobiaceae</taxon>
        <taxon>Rhizobium/Agrobacterium group</taxon>
        <taxon>Rhizobium</taxon>
    </lineage>
</organism>
<proteinExistence type="predicted"/>
<dbReference type="Proteomes" id="UP000220927">
    <property type="component" value="Chromosome"/>
</dbReference>
<evidence type="ECO:0000313" key="3">
    <source>
        <dbReference type="Proteomes" id="UP000220927"/>
    </source>
</evidence>